<organism evidence="1 2">
    <name type="scientific">Batillaria attramentaria</name>
    <dbReference type="NCBI Taxonomy" id="370345"/>
    <lineage>
        <taxon>Eukaryota</taxon>
        <taxon>Metazoa</taxon>
        <taxon>Spiralia</taxon>
        <taxon>Lophotrochozoa</taxon>
        <taxon>Mollusca</taxon>
        <taxon>Gastropoda</taxon>
        <taxon>Caenogastropoda</taxon>
        <taxon>Sorbeoconcha</taxon>
        <taxon>Cerithioidea</taxon>
        <taxon>Batillariidae</taxon>
        <taxon>Batillaria</taxon>
    </lineage>
</organism>
<gene>
    <name evidence="1" type="ORF">BaRGS_00033668</name>
</gene>
<accession>A0ABD0JJQ6</accession>
<protein>
    <submittedName>
        <fullName evidence="1">Uncharacterized protein</fullName>
    </submittedName>
</protein>
<dbReference type="AlphaFoldDB" id="A0ABD0JJQ6"/>
<evidence type="ECO:0000313" key="1">
    <source>
        <dbReference type="EMBL" id="KAK7475116.1"/>
    </source>
</evidence>
<keyword evidence="2" id="KW-1185">Reference proteome</keyword>
<name>A0ABD0JJQ6_9CAEN</name>
<proteinExistence type="predicted"/>
<sequence>MRSARSDRLPVLEALFKHSHFTRPMTCLAGLRDVCPLNESLVAFDTVAQLVQQNCRALMPNIYVRCEDFSTCLSQTEFAQFLEGLNKDPASVMDKLLDAGLWCRYMEQIAGCIVSSGRSCNLTADGLRSARASYQQLTQACHGRGGE</sequence>
<evidence type="ECO:0000313" key="2">
    <source>
        <dbReference type="Proteomes" id="UP001519460"/>
    </source>
</evidence>
<dbReference type="EMBL" id="JACVVK020000415">
    <property type="protein sequence ID" value="KAK7475116.1"/>
    <property type="molecule type" value="Genomic_DNA"/>
</dbReference>
<dbReference type="Proteomes" id="UP001519460">
    <property type="component" value="Unassembled WGS sequence"/>
</dbReference>
<comment type="caution">
    <text evidence="1">The sequence shown here is derived from an EMBL/GenBank/DDBJ whole genome shotgun (WGS) entry which is preliminary data.</text>
</comment>
<reference evidence="1 2" key="1">
    <citation type="journal article" date="2023" name="Sci. Data">
        <title>Genome assembly of the Korean intertidal mud-creeper Batillaria attramentaria.</title>
        <authorList>
            <person name="Patra A.K."/>
            <person name="Ho P.T."/>
            <person name="Jun S."/>
            <person name="Lee S.J."/>
            <person name="Kim Y."/>
            <person name="Won Y.J."/>
        </authorList>
    </citation>
    <scope>NUCLEOTIDE SEQUENCE [LARGE SCALE GENOMIC DNA]</scope>
    <source>
        <strain evidence="1">Wonlab-2016</strain>
    </source>
</reference>